<dbReference type="HOGENOM" id="CLU_054406_0_2_1"/>
<evidence type="ECO:0000256" key="4">
    <source>
        <dbReference type="ARBA" id="ARBA00022786"/>
    </source>
</evidence>
<dbReference type="OrthoDB" id="427186at2759"/>
<dbReference type="SUPFAM" id="SSF54001">
    <property type="entry name" value="Cysteine proteinases"/>
    <property type="match status" value="2"/>
</dbReference>
<dbReference type="PANTHER" id="PTHR10589:SF17">
    <property type="entry name" value="UBIQUITIN CARBOXYL-TERMINAL HYDROLASE"/>
    <property type="match status" value="1"/>
</dbReference>
<dbReference type="Gene3D" id="3.40.532.10">
    <property type="entry name" value="Peptidase C12, ubiquitin carboxyl-terminal hydrolase"/>
    <property type="match status" value="1"/>
</dbReference>
<organism evidence="10 11">
    <name type="scientific">Amanita muscaria (strain Koide BX008)</name>
    <dbReference type="NCBI Taxonomy" id="946122"/>
    <lineage>
        <taxon>Eukaryota</taxon>
        <taxon>Fungi</taxon>
        <taxon>Dikarya</taxon>
        <taxon>Basidiomycota</taxon>
        <taxon>Agaricomycotina</taxon>
        <taxon>Agaricomycetes</taxon>
        <taxon>Agaricomycetidae</taxon>
        <taxon>Agaricales</taxon>
        <taxon>Pluteineae</taxon>
        <taxon>Amanitaceae</taxon>
        <taxon>Amanita</taxon>
    </lineage>
</organism>
<evidence type="ECO:0000256" key="7">
    <source>
        <dbReference type="PROSITE-ProRule" id="PRU01393"/>
    </source>
</evidence>
<evidence type="ECO:0000256" key="8">
    <source>
        <dbReference type="RuleBase" id="RU361215"/>
    </source>
</evidence>
<dbReference type="GO" id="GO:0016579">
    <property type="term" value="P:protein deubiquitination"/>
    <property type="evidence" value="ECO:0007669"/>
    <property type="project" value="TreeGrafter"/>
</dbReference>
<feature type="active site" description="Nucleophile" evidence="7">
    <location>
        <position position="104"/>
    </location>
</feature>
<sequence>MSEAESKSGSNRWIPLESNPEVFNEWAQKSGLATSQVCFHDVYGLEEELLELVPKPAKAVILLFPLDGAIKEQRQKEDEGLSKQDQPLVDKTILWIKQTISNACGTMALLHAIANTNVTIAPESALAKFIEHCKDKTPLERAHLLETTPLFTEIHAELAEEGQTPVPTNLDTDLHFTCFILTPSQEKREIASSGVDTEESGKEIQVTGSKMRLIELDGTRQGPVDRGESSEHDFLKDVGKIIKKIYFTNSDTMLFSLMALAPPPPEDF</sequence>
<keyword evidence="6 7" id="KW-0788">Thiol protease</keyword>
<name>A0A0C2WSC3_AMAMK</name>
<comment type="catalytic activity">
    <reaction evidence="1 7 8">
        <text>Thiol-dependent hydrolysis of ester, thioester, amide, peptide and isopeptide bonds formed by the C-terminal Gly of ubiquitin (a 76-residue protein attached to proteins as an intracellular targeting signal).</text>
        <dbReference type="EC" id="3.4.19.12"/>
    </reaction>
</comment>
<protein>
    <recommendedName>
        <fullName evidence="8">Ubiquitin carboxyl-terminal hydrolase</fullName>
        <ecNumber evidence="8">3.4.19.12</ecNumber>
    </recommendedName>
</protein>
<gene>
    <name evidence="10" type="ORF">M378DRAFT_26898</name>
</gene>
<dbReference type="STRING" id="946122.A0A0C2WSC3"/>
<keyword evidence="3 7" id="KW-0645">Protease</keyword>
<dbReference type="InterPro" id="IPR038765">
    <property type="entry name" value="Papain-like_cys_pep_sf"/>
</dbReference>
<evidence type="ECO:0000256" key="2">
    <source>
        <dbReference type="ARBA" id="ARBA00009326"/>
    </source>
</evidence>
<evidence type="ECO:0000256" key="5">
    <source>
        <dbReference type="ARBA" id="ARBA00022801"/>
    </source>
</evidence>
<dbReference type="FunFam" id="3.40.532.10:FF:000006">
    <property type="entry name" value="Ubiquitin carboxyl-terminal hydrolase"/>
    <property type="match status" value="1"/>
</dbReference>
<dbReference type="PANTHER" id="PTHR10589">
    <property type="entry name" value="UBIQUITIN CARBOXYL-TERMINAL HYDROLASE"/>
    <property type="match status" value="1"/>
</dbReference>
<dbReference type="AlphaFoldDB" id="A0A0C2WSC3"/>
<evidence type="ECO:0000259" key="9">
    <source>
        <dbReference type="PROSITE" id="PS52048"/>
    </source>
</evidence>
<evidence type="ECO:0000256" key="3">
    <source>
        <dbReference type="ARBA" id="ARBA00022670"/>
    </source>
</evidence>
<dbReference type="FunCoup" id="A0A0C2WSC3">
    <property type="interactions" value="411"/>
</dbReference>
<evidence type="ECO:0000256" key="1">
    <source>
        <dbReference type="ARBA" id="ARBA00000707"/>
    </source>
</evidence>
<dbReference type="InterPro" id="IPR001578">
    <property type="entry name" value="Peptidase_C12_UCH"/>
</dbReference>
<evidence type="ECO:0000313" key="10">
    <source>
        <dbReference type="EMBL" id="KIL59646.1"/>
    </source>
</evidence>
<dbReference type="Proteomes" id="UP000054549">
    <property type="component" value="Unassembled WGS sequence"/>
</dbReference>
<evidence type="ECO:0000313" key="11">
    <source>
        <dbReference type="Proteomes" id="UP000054549"/>
    </source>
</evidence>
<keyword evidence="11" id="KW-1185">Reference proteome</keyword>
<dbReference type="GO" id="GO:0006511">
    <property type="term" value="P:ubiquitin-dependent protein catabolic process"/>
    <property type="evidence" value="ECO:0007669"/>
    <property type="project" value="UniProtKB-UniRule"/>
</dbReference>
<feature type="domain" description="UCH catalytic" evidence="9">
    <location>
        <begin position="12"/>
        <end position="262"/>
    </location>
</feature>
<comment type="similarity">
    <text evidence="2 7 8">Belongs to the peptidase C12 family.</text>
</comment>
<dbReference type="Pfam" id="PF01088">
    <property type="entry name" value="Peptidase_C12"/>
    <property type="match status" value="1"/>
</dbReference>
<dbReference type="InParanoid" id="A0A0C2WSC3"/>
<dbReference type="GO" id="GO:0004843">
    <property type="term" value="F:cysteine-type deubiquitinase activity"/>
    <property type="evidence" value="ECO:0007669"/>
    <property type="project" value="UniProtKB-UniRule"/>
</dbReference>
<dbReference type="InterPro" id="IPR036959">
    <property type="entry name" value="Peptidase_C12_UCH_sf"/>
</dbReference>
<feature type="site" description="Important for enzyme activity" evidence="7">
    <location>
        <position position="217"/>
    </location>
</feature>
<dbReference type="EMBL" id="KN818312">
    <property type="protein sequence ID" value="KIL59646.1"/>
    <property type="molecule type" value="Genomic_DNA"/>
</dbReference>
<dbReference type="EC" id="3.4.19.12" evidence="8"/>
<dbReference type="PROSITE" id="PS00140">
    <property type="entry name" value="UCH_1"/>
    <property type="match status" value="1"/>
</dbReference>
<feature type="site" description="Transition state stabilizer" evidence="7">
    <location>
        <position position="98"/>
    </location>
</feature>
<keyword evidence="4 7" id="KW-0833">Ubl conjugation pathway</keyword>
<accession>A0A0C2WSC3</accession>
<keyword evidence="5 7" id="KW-0378">Hydrolase</keyword>
<proteinExistence type="inferred from homology"/>
<dbReference type="InterPro" id="IPR057254">
    <property type="entry name" value="UCH_AS"/>
</dbReference>
<dbReference type="PRINTS" id="PR00707">
    <property type="entry name" value="UBCTHYDRLASE"/>
</dbReference>
<dbReference type="GO" id="GO:0005737">
    <property type="term" value="C:cytoplasm"/>
    <property type="evidence" value="ECO:0007669"/>
    <property type="project" value="TreeGrafter"/>
</dbReference>
<feature type="active site" description="Proton donor" evidence="7">
    <location>
        <position position="175"/>
    </location>
</feature>
<reference evidence="10 11" key="1">
    <citation type="submission" date="2014-04" db="EMBL/GenBank/DDBJ databases">
        <title>Evolutionary Origins and Diversification of the Mycorrhizal Mutualists.</title>
        <authorList>
            <consortium name="DOE Joint Genome Institute"/>
            <consortium name="Mycorrhizal Genomics Consortium"/>
            <person name="Kohler A."/>
            <person name="Kuo A."/>
            <person name="Nagy L.G."/>
            <person name="Floudas D."/>
            <person name="Copeland A."/>
            <person name="Barry K.W."/>
            <person name="Cichocki N."/>
            <person name="Veneault-Fourrey C."/>
            <person name="LaButti K."/>
            <person name="Lindquist E.A."/>
            <person name="Lipzen A."/>
            <person name="Lundell T."/>
            <person name="Morin E."/>
            <person name="Murat C."/>
            <person name="Riley R."/>
            <person name="Ohm R."/>
            <person name="Sun H."/>
            <person name="Tunlid A."/>
            <person name="Henrissat B."/>
            <person name="Grigoriev I.V."/>
            <person name="Hibbett D.S."/>
            <person name="Martin F."/>
        </authorList>
    </citation>
    <scope>NUCLEOTIDE SEQUENCE [LARGE SCALE GENOMIC DNA]</scope>
    <source>
        <strain evidence="10 11">Koide BX008</strain>
    </source>
</reference>
<evidence type="ECO:0000256" key="6">
    <source>
        <dbReference type="ARBA" id="ARBA00022807"/>
    </source>
</evidence>
<dbReference type="PROSITE" id="PS52048">
    <property type="entry name" value="UCH_DOMAIN"/>
    <property type="match status" value="1"/>
</dbReference>